<gene>
    <name evidence="1" type="ORF">FGL98_05160</name>
</gene>
<dbReference type="OrthoDB" id="3215033at2"/>
<name>A0A563E522_9MICO</name>
<comment type="caution">
    <text evidence="1">The sequence shown here is derived from an EMBL/GenBank/DDBJ whole genome shotgun (WGS) entry which is preliminary data.</text>
</comment>
<dbReference type="Proteomes" id="UP000320244">
    <property type="component" value="Unassembled WGS sequence"/>
</dbReference>
<evidence type="ECO:0000313" key="2">
    <source>
        <dbReference type="Proteomes" id="UP000320244"/>
    </source>
</evidence>
<dbReference type="RefSeq" id="WP_146315673.1">
    <property type="nucleotide sequence ID" value="NZ_VCQV01000005.1"/>
</dbReference>
<protein>
    <submittedName>
        <fullName evidence="1">DUF3046 domain-containing protein</fullName>
    </submittedName>
</protein>
<accession>A0A563E522</accession>
<evidence type="ECO:0000313" key="1">
    <source>
        <dbReference type="EMBL" id="TWP37606.1"/>
    </source>
</evidence>
<keyword evidence="2" id="KW-1185">Reference proteome</keyword>
<dbReference type="InterPro" id="IPR021408">
    <property type="entry name" value="DUF3046"/>
</dbReference>
<dbReference type="EMBL" id="VCQV01000005">
    <property type="protein sequence ID" value="TWP37606.1"/>
    <property type="molecule type" value="Genomic_DNA"/>
</dbReference>
<reference evidence="1 2" key="2">
    <citation type="submission" date="2019-08" db="EMBL/GenBank/DDBJ databases">
        <title>Jejuicoccus antrihumi gen. nov., sp. nov., a new member of the family Dermacoccaceae isolated from a cave.</title>
        <authorList>
            <person name="Schumann P."/>
            <person name="Kim I.S."/>
        </authorList>
    </citation>
    <scope>NUCLEOTIDE SEQUENCE [LARGE SCALE GENOMIC DNA]</scope>
    <source>
        <strain evidence="1 2">C5-26</strain>
    </source>
</reference>
<reference evidence="1 2" key="1">
    <citation type="submission" date="2019-05" db="EMBL/GenBank/DDBJ databases">
        <authorList>
            <person name="Lee S.D."/>
        </authorList>
    </citation>
    <scope>NUCLEOTIDE SEQUENCE [LARGE SCALE GENOMIC DNA]</scope>
    <source>
        <strain evidence="1 2">C5-26</strain>
    </source>
</reference>
<dbReference type="AlphaFoldDB" id="A0A563E522"/>
<sequence length="78" mass="8839">MRLSEFWRLMDDEFTSAYSRVLSRSHAIHALGDRTAVEALDAGVPPRNVWRALCDDMGVPEERRLGRDLPIRESRGGA</sequence>
<proteinExistence type="predicted"/>
<dbReference type="Pfam" id="PF11248">
    <property type="entry name" value="DUF3046"/>
    <property type="match status" value="1"/>
</dbReference>
<organism evidence="1 2">
    <name type="scientific">Leekyejoonella antrihumi</name>
    <dbReference type="NCBI Taxonomy" id="1660198"/>
    <lineage>
        <taxon>Bacteria</taxon>
        <taxon>Bacillati</taxon>
        <taxon>Actinomycetota</taxon>
        <taxon>Actinomycetes</taxon>
        <taxon>Micrococcales</taxon>
        <taxon>Dermacoccaceae</taxon>
        <taxon>Leekyejoonella</taxon>
    </lineage>
</organism>